<dbReference type="Proteomes" id="UP000682877">
    <property type="component" value="Chromosome 3"/>
</dbReference>
<evidence type="ECO:0000313" key="1">
    <source>
        <dbReference type="EMBL" id="CAE5965790.1"/>
    </source>
</evidence>
<dbReference type="AlphaFoldDB" id="A0A8S1ZRY8"/>
<name>A0A8S1ZRY8_ARAAE</name>
<sequence>MVRKEVTCSVESRQEIKNTLDNLELSKSTHNPVPAFSFSFKYQVDSQLKVRLSLQKDKILEEEDVDDLFYEFDQVDVGDELLDAKEGEEEEDIDIVDAVNMEKNLGFGIQTMPIHQEDENSLADDNEEEQEGIVNSDMENDLSSLVSSDREHPSPLSIASLDSALQDSVLIESQTQRVEDDETDQVYKKYCERMRWYDILSRDRSYGLSVITNQLTASSLSLWGKPAEKRIKQSMKKDLELVYVAQSCLSWEALQHQYITVRDSSNLADSRGRFYDSREFQNFQVLLERFLEDERCEGKRVLSFVQRRFELISFFQVPRLSGYVSTESLDVNW</sequence>
<organism evidence="1 2">
    <name type="scientific">Arabidopsis arenosa</name>
    <name type="common">Sand rock-cress</name>
    <name type="synonym">Cardaminopsis arenosa</name>
    <dbReference type="NCBI Taxonomy" id="38785"/>
    <lineage>
        <taxon>Eukaryota</taxon>
        <taxon>Viridiplantae</taxon>
        <taxon>Streptophyta</taxon>
        <taxon>Embryophyta</taxon>
        <taxon>Tracheophyta</taxon>
        <taxon>Spermatophyta</taxon>
        <taxon>Magnoliopsida</taxon>
        <taxon>eudicotyledons</taxon>
        <taxon>Gunneridae</taxon>
        <taxon>Pentapetalae</taxon>
        <taxon>rosids</taxon>
        <taxon>malvids</taxon>
        <taxon>Brassicales</taxon>
        <taxon>Brassicaceae</taxon>
        <taxon>Camelineae</taxon>
        <taxon>Arabidopsis</taxon>
    </lineage>
</organism>
<proteinExistence type="predicted"/>
<reference evidence="1" key="1">
    <citation type="submission" date="2021-01" db="EMBL/GenBank/DDBJ databases">
        <authorList>
            <person name="Bezrukov I."/>
        </authorList>
    </citation>
    <scope>NUCLEOTIDE SEQUENCE</scope>
</reference>
<dbReference type="PANTHER" id="PTHR46741:SF7">
    <property type="entry name" value="TRANSMEMBRANE PROTEIN"/>
    <property type="match status" value="1"/>
</dbReference>
<dbReference type="EMBL" id="LR999453">
    <property type="protein sequence ID" value="CAE5965790.1"/>
    <property type="molecule type" value="Genomic_DNA"/>
</dbReference>
<dbReference type="InterPro" id="IPR012870">
    <property type="entry name" value="DUF1666"/>
</dbReference>
<dbReference type="Pfam" id="PF07891">
    <property type="entry name" value="DUF1666"/>
    <property type="match status" value="1"/>
</dbReference>
<keyword evidence="2" id="KW-1185">Reference proteome</keyword>
<protein>
    <submittedName>
        <fullName evidence="1">Uncharacterized protein</fullName>
    </submittedName>
</protein>
<accession>A0A8S1ZRY8</accession>
<dbReference type="PANTHER" id="PTHR46741">
    <property type="entry name" value="OS09G0413600 PROTEIN"/>
    <property type="match status" value="1"/>
</dbReference>
<evidence type="ECO:0000313" key="2">
    <source>
        <dbReference type="Proteomes" id="UP000682877"/>
    </source>
</evidence>
<gene>
    <name evidence="1" type="ORF">AARE701A_LOCUS6083</name>
</gene>